<dbReference type="EMBL" id="LT607752">
    <property type="protein sequence ID" value="SCG41649.1"/>
    <property type="molecule type" value="Genomic_DNA"/>
</dbReference>
<dbReference type="NCBIfam" id="TIGR03882">
    <property type="entry name" value="cyclo_dehyd_2"/>
    <property type="match status" value="1"/>
</dbReference>
<name>A0A109ILK5_9ACTN</name>
<dbReference type="Pfam" id="PF02624">
    <property type="entry name" value="YcaO"/>
    <property type="match status" value="1"/>
</dbReference>
<dbReference type="Gene3D" id="3.40.50.720">
    <property type="entry name" value="NAD(P)-binding Rossmann-like Domain"/>
    <property type="match status" value="1"/>
</dbReference>
<dbReference type="Gene3D" id="3.30.160.660">
    <property type="match status" value="1"/>
</dbReference>
<gene>
    <name evidence="1" type="ORF">GA0070623_0808</name>
</gene>
<dbReference type="GO" id="GO:0016740">
    <property type="term" value="F:transferase activity"/>
    <property type="evidence" value="ECO:0007669"/>
    <property type="project" value="UniProtKB-KW"/>
</dbReference>
<dbReference type="SUPFAM" id="SSF69572">
    <property type="entry name" value="Activating enzymes of the ubiquitin-like proteins"/>
    <property type="match status" value="1"/>
</dbReference>
<dbReference type="OrthoDB" id="2379922at2"/>
<dbReference type="InterPro" id="IPR003776">
    <property type="entry name" value="YcaO-like_dom"/>
</dbReference>
<evidence type="ECO:0000313" key="2">
    <source>
        <dbReference type="Proteomes" id="UP000198226"/>
    </source>
</evidence>
<keyword evidence="2" id="KW-1185">Reference proteome</keyword>
<dbReference type="Gene3D" id="3.30.40.250">
    <property type="match status" value="1"/>
</dbReference>
<dbReference type="InterPro" id="IPR035985">
    <property type="entry name" value="Ubiquitin-activating_enz"/>
</dbReference>
<dbReference type="RefSeq" id="WP_067306296.1">
    <property type="nucleotide sequence ID" value="NZ_LRMV01000040.1"/>
</dbReference>
<keyword evidence="1" id="KW-0808">Transferase</keyword>
<organism evidence="1 2">
    <name type="scientific">Micromonospora rifamycinica</name>
    <dbReference type="NCBI Taxonomy" id="291594"/>
    <lineage>
        <taxon>Bacteria</taxon>
        <taxon>Bacillati</taxon>
        <taxon>Actinomycetota</taxon>
        <taxon>Actinomycetes</taxon>
        <taxon>Micromonosporales</taxon>
        <taxon>Micromonosporaceae</taxon>
        <taxon>Micromonospora</taxon>
    </lineage>
</organism>
<keyword evidence="1" id="KW-0687">Ribonucleoprotein</keyword>
<sequence length="760" mass="81807">MWHPRFRSDHVPVRLPEGHLVVLGETRSLLVDDPVAADLADLLDGTAPLADVLARLADRHPVATVAAALARLRGHGLLVSGAAGVPVAEAAGWDARGVDPAAGRHWTRYGTVTLVDLGAPTAFEIAEALRAVGLTVTVTRPDAPEADPATGREPVLVVPSSMLDPALAVLNDRHLAAGRPWTLLRAHGNVVFLGPHLVPGETGCWACLRQRWEANDQVAAFLTGQVPAGEVPSAARAVVPGVAMAVAGLLAADLAVLATRGRSPRLTGRMIALDTRDLTTESHQLVRQPQCPACGDPDLVGKADPRITLPPAGALPGRVDGSRTRDPAETYRALTHHVSRYLGVVSRLTSLEAVDNGIAHTYSAGHNFAQPRQLAGLRRNLRGQSGGKGRTDTQARVSAIGEAVERWCGVWRGDRPVHRASYRQLGPDRAVHLRDLLLYSEHQYAEADRLNRDLGHLHRVPRPLPDDLELDWTTGWSLTRDAPRELPAAHCWYGHPELTTLKVCSTDSNGCAAGSNLPEAILQGFCELVERDSVALWWYHRSRLPGVDLASFADPWTTACVDHHATALGRELWALDLTADLGIPAFAAVSRRVGGPSEDVLVGFGAHLDARVALSRALTEVNQFLPAVPGPAGGRLRYGVDDPDSARWFGTVRIADQPWLTPDPTRPARTLADHPTLTTGDVAEDVRRCVRIAARAGLEVIVVDQSRPDVELAVVKVVVPGLRHFWRRLGPGRLWQVPAALGRTPSADDEESANPLNVFF</sequence>
<dbReference type="Proteomes" id="UP000198226">
    <property type="component" value="Chromosome I"/>
</dbReference>
<reference evidence="2" key="1">
    <citation type="submission" date="2016-06" db="EMBL/GenBank/DDBJ databases">
        <authorList>
            <person name="Varghese N."/>
            <person name="Submissions Spin"/>
        </authorList>
    </citation>
    <scope>NUCLEOTIDE SEQUENCE [LARGE SCALE GENOMIC DNA]</scope>
    <source>
        <strain evidence="2">DSM 44983</strain>
    </source>
</reference>
<dbReference type="PANTHER" id="PTHR37809:SF1">
    <property type="entry name" value="RIBOSOMAL PROTEIN S12 METHYLTHIOTRANSFERASE ACCESSORY FACTOR YCAO"/>
    <property type="match status" value="1"/>
</dbReference>
<dbReference type="Gene3D" id="3.90.930.60">
    <property type="match status" value="1"/>
</dbReference>
<accession>A0A109ILK5</accession>
<protein>
    <submittedName>
        <fullName evidence="1">Ribosomal protein S12 methylthiotransferase accessory factor</fullName>
    </submittedName>
</protein>
<dbReference type="PROSITE" id="PS51664">
    <property type="entry name" value="YCAO"/>
    <property type="match status" value="1"/>
</dbReference>
<dbReference type="GO" id="GO:0008641">
    <property type="term" value="F:ubiquitin-like modifier activating enzyme activity"/>
    <property type="evidence" value="ECO:0007669"/>
    <property type="project" value="InterPro"/>
</dbReference>
<keyword evidence="1" id="KW-0689">Ribosomal protein</keyword>
<dbReference type="NCBIfam" id="TIGR00702">
    <property type="entry name" value="YcaO-type kinase domain"/>
    <property type="match status" value="1"/>
</dbReference>
<dbReference type="InterPro" id="IPR027624">
    <property type="entry name" value="TOMM_cyclo_SagD"/>
</dbReference>
<proteinExistence type="predicted"/>
<evidence type="ECO:0000313" key="1">
    <source>
        <dbReference type="EMBL" id="SCG41649.1"/>
    </source>
</evidence>
<dbReference type="NCBIfam" id="TIGR03604">
    <property type="entry name" value="TOMM_cyclo_SagD"/>
    <property type="match status" value="1"/>
</dbReference>
<dbReference type="InterPro" id="IPR022291">
    <property type="entry name" value="Bacteriocin_synth_cyclodeHase"/>
</dbReference>
<dbReference type="GO" id="GO:0005840">
    <property type="term" value="C:ribosome"/>
    <property type="evidence" value="ECO:0007669"/>
    <property type="project" value="UniProtKB-KW"/>
</dbReference>
<dbReference type="AlphaFoldDB" id="A0A109ILK5"/>
<dbReference type="PANTHER" id="PTHR37809">
    <property type="entry name" value="RIBOSOMAL PROTEIN S12 METHYLTHIOTRANSFERASE ACCESSORY FACTOR YCAO"/>
    <property type="match status" value="1"/>
</dbReference>
<dbReference type="Gene3D" id="3.30.1330.230">
    <property type="match status" value="1"/>
</dbReference>